<feature type="compositionally biased region" description="Polar residues" evidence="1">
    <location>
        <begin position="199"/>
        <end position="213"/>
    </location>
</feature>
<proteinExistence type="predicted"/>
<keyword evidence="3" id="KW-1185">Reference proteome</keyword>
<evidence type="ECO:0008006" key="4">
    <source>
        <dbReference type="Google" id="ProtNLM"/>
    </source>
</evidence>
<reference evidence="2" key="1">
    <citation type="submission" date="2022-01" db="EMBL/GenBank/DDBJ databases">
        <authorList>
            <person name="King R."/>
        </authorList>
    </citation>
    <scope>NUCLEOTIDE SEQUENCE</scope>
</reference>
<dbReference type="PANTHER" id="PTHR33198">
    <property type="entry name" value="ANK_REP_REGION DOMAIN-CONTAINING PROTEIN-RELATED"/>
    <property type="match status" value="1"/>
</dbReference>
<feature type="region of interest" description="Disordered" evidence="1">
    <location>
        <begin position="199"/>
        <end position="221"/>
    </location>
</feature>
<dbReference type="PANTHER" id="PTHR33198:SF20">
    <property type="entry name" value="RETROTRANSPOSON GAG DOMAIN-CONTAINING PROTEIN"/>
    <property type="match status" value="1"/>
</dbReference>
<gene>
    <name evidence="2" type="ORF">CEUTPL_LOCUS9051</name>
</gene>
<dbReference type="Proteomes" id="UP001152799">
    <property type="component" value="Chromosome 4"/>
</dbReference>
<evidence type="ECO:0000256" key="1">
    <source>
        <dbReference type="SAM" id="MobiDB-lite"/>
    </source>
</evidence>
<accession>A0A9N9MW79</accession>
<sequence>MDSLNNVEVFNLHGGNVGIRWQKWLKRFDNFLIAAGITSDERKEFMLLHCIGEEVFDIFLSLPDPQVPIDPNTNAPVNLAKYDKAKLKLNNHFSPKVNTEFEIFNFRQAKQSDEETIDEYYARLLKLSLNCNFPDKDREVKSQIIQGTTSTKLRRYALTENLSLNQLIAQGKAYEATKVQLNEMENNVLAENVNRVKNFSSNKQNRFNNSQTRNRNREGNI</sequence>
<dbReference type="EMBL" id="OU892280">
    <property type="protein sequence ID" value="CAG9768515.1"/>
    <property type="molecule type" value="Genomic_DNA"/>
</dbReference>
<organism evidence="2 3">
    <name type="scientific">Ceutorhynchus assimilis</name>
    <name type="common">cabbage seed weevil</name>
    <dbReference type="NCBI Taxonomy" id="467358"/>
    <lineage>
        <taxon>Eukaryota</taxon>
        <taxon>Metazoa</taxon>
        <taxon>Ecdysozoa</taxon>
        <taxon>Arthropoda</taxon>
        <taxon>Hexapoda</taxon>
        <taxon>Insecta</taxon>
        <taxon>Pterygota</taxon>
        <taxon>Neoptera</taxon>
        <taxon>Endopterygota</taxon>
        <taxon>Coleoptera</taxon>
        <taxon>Polyphaga</taxon>
        <taxon>Cucujiformia</taxon>
        <taxon>Curculionidae</taxon>
        <taxon>Ceutorhynchinae</taxon>
        <taxon>Ceutorhynchus</taxon>
    </lineage>
</organism>
<dbReference type="OrthoDB" id="6709238at2759"/>
<protein>
    <recommendedName>
        <fullName evidence="4">Retrotransposon gag domain-containing protein</fullName>
    </recommendedName>
</protein>
<name>A0A9N9MW79_9CUCU</name>
<dbReference type="AlphaFoldDB" id="A0A9N9MW79"/>
<evidence type="ECO:0000313" key="2">
    <source>
        <dbReference type="EMBL" id="CAG9768515.1"/>
    </source>
</evidence>
<evidence type="ECO:0000313" key="3">
    <source>
        <dbReference type="Proteomes" id="UP001152799"/>
    </source>
</evidence>